<dbReference type="SUPFAM" id="SSF52540">
    <property type="entry name" value="P-loop containing nucleoside triphosphate hydrolases"/>
    <property type="match status" value="1"/>
</dbReference>
<dbReference type="InterPro" id="IPR002197">
    <property type="entry name" value="HTH_Fis"/>
</dbReference>
<dbReference type="Gene3D" id="1.10.8.60">
    <property type="match status" value="1"/>
</dbReference>
<dbReference type="Pfam" id="PF00072">
    <property type="entry name" value="Response_reg"/>
    <property type="match status" value="1"/>
</dbReference>
<evidence type="ECO:0000256" key="2">
    <source>
        <dbReference type="ARBA" id="ARBA00022840"/>
    </source>
</evidence>
<dbReference type="InterPro" id="IPR001789">
    <property type="entry name" value="Sig_transdc_resp-reg_receiver"/>
</dbReference>
<evidence type="ECO:0000313" key="10">
    <source>
        <dbReference type="Proteomes" id="UP000326287"/>
    </source>
</evidence>
<dbReference type="Gene3D" id="1.10.10.60">
    <property type="entry name" value="Homeodomain-like"/>
    <property type="match status" value="1"/>
</dbReference>
<dbReference type="Gene3D" id="3.40.50.300">
    <property type="entry name" value="P-loop containing nucleotide triphosphate hydrolases"/>
    <property type="match status" value="1"/>
</dbReference>
<dbReference type="PANTHER" id="PTHR32071:SF117">
    <property type="entry name" value="PTS-DEPENDENT DIHYDROXYACETONE KINASE OPERON REGULATORY PROTEIN-RELATED"/>
    <property type="match status" value="1"/>
</dbReference>
<keyword evidence="6" id="KW-0597">Phosphoprotein</keyword>
<dbReference type="SUPFAM" id="SSF52172">
    <property type="entry name" value="CheY-like"/>
    <property type="match status" value="1"/>
</dbReference>
<dbReference type="PROSITE" id="PS00688">
    <property type="entry name" value="SIGMA54_INTERACT_3"/>
    <property type="match status" value="1"/>
</dbReference>
<dbReference type="GO" id="GO:0006355">
    <property type="term" value="P:regulation of DNA-templated transcription"/>
    <property type="evidence" value="ECO:0007669"/>
    <property type="project" value="InterPro"/>
</dbReference>
<dbReference type="Pfam" id="PF00158">
    <property type="entry name" value="Sigma54_activat"/>
    <property type="match status" value="1"/>
</dbReference>
<dbReference type="PANTHER" id="PTHR32071">
    <property type="entry name" value="TRANSCRIPTIONAL REGULATORY PROTEIN"/>
    <property type="match status" value="1"/>
</dbReference>
<proteinExistence type="predicted"/>
<dbReference type="Gene3D" id="3.40.50.2300">
    <property type="match status" value="1"/>
</dbReference>
<dbReference type="InterPro" id="IPR011006">
    <property type="entry name" value="CheY-like_superfamily"/>
</dbReference>
<gene>
    <name evidence="9" type="ORF">EY643_16705</name>
</gene>
<keyword evidence="2" id="KW-0067">ATP-binding</keyword>
<evidence type="ECO:0000256" key="3">
    <source>
        <dbReference type="ARBA" id="ARBA00023015"/>
    </source>
</evidence>
<dbReference type="FunFam" id="1.10.10.60:FF:000343">
    <property type="entry name" value="Sigma-54-dependent Fis family transcriptional regulator"/>
    <property type="match status" value="1"/>
</dbReference>
<name>A0A5P9NPG1_9GAMM</name>
<dbReference type="PROSITE" id="PS50110">
    <property type="entry name" value="RESPONSE_REGULATORY"/>
    <property type="match status" value="1"/>
</dbReference>
<dbReference type="FunFam" id="3.40.50.300:FF:000006">
    <property type="entry name" value="DNA-binding transcriptional regulator NtrC"/>
    <property type="match status" value="1"/>
</dbReference>
<sequence length="471" mass="51571">MTTPPLKVLMVEDSVSLTEVYKAYLEQGNYHVVAVDRLGTANASLSGFCPDIVLLDIELPDGNGMDFLDECMQLDTPPKVIVMTAHGTSNLAVRAIDRGAFDFLTKPFDAARLRVTMENAATQLGLDRQAGELAQLQRDRFGSFIGSSLAMQSVYKTVDALAGSDATGFIVGESGTGKELAAEAIHQHSPRRDKAFIAINCGAIPGELMESELFGHVKGAFTGASSQREGAAGVADGGTLFLDEICEMSLELQKKLLRFIQTGTFRKVGSNTLEKVDVRFVCATNRDPLEEVRAGRFREDLFYRLHVVPVRMPPLRERENDIAMLAEHFLADFAAREGKSFTGFDNKALQIMCRYPWPGNVRQLQNTVQQITVLHDGERVTEAMLPESVSAGHLDLGSMQAASPAAPVVPRSADDGLQRRREIEPLWLVEKNTIESAIEACDGNVNRAAGLLEVAPSTLYRKLQSWKQEIA</sequence>
<keyword evidence="5" id="KW-0804">Transcription</keyword>
<dbReference type="Pfam" id="PF02954">
    <property type="entry name" value="HTH_8"/>
    <property type="match status" value="1"/>
</dbReference>
<dbReference type="SUPFAM" id="SSF46689">
    <property type="entry name" value="Homeodomain-like"/>
    <property type="match status" value="1"/>
</dbReference>
<dbReference type="GO" id="GO:0000160">
    <property type="term" value="P:phosphorelay signal transduction system"/>
    <property type="evidence" value="ECO:0007669"/>
    <property type="project" value="InterPro"/>
</dbReference>
<evidence type="ECO:0000256" key="4">
    <source>
        <dbReference type="ARBA" id="ARBA00023125"/>
    </source>
</evidence>
<dbReference type="InterPro" id="IPR025944">
    <property type="entry name" value="Sigma_54_int_dom_CS"/>
</dbReference>
<dbReference type="GO" id="GO:0005524">
    <property type="term" value="F:ATP binding"/>
    <property type="evidence" value="ECO:0007669"/>
    <property type="project" value="UniProtKB-KW"/>
</dbReference>
<keyword evidence="4" id="KW-0238">DNA-binding</keyword>
<keyword evidence="1" id="KW-0547">Nucleotide-binding</keyword>
<dbReference type="OrthoDB" id="9804019at2"/>
<dbReference type="InterPro" id="IPR009057">
    <property type="entry name" value="Homeodomain-like_sf"/>
</dbReference>
<dbReference type="CDD" id="cd00009">
    <property type="entry name" value="AAA"/>
    <property type="match status" value="1"/>
</dbReference>
<organism evidence="9 10">
    <name type="scientific">Halioglobus maricola</name>
    <dbReference type="NCBI Taxonomy" id="2601894"/>
    <lineage>
        <taxon>Bacteria</taxon>
        <taxon>Pseudomonadati</taxon>
        <taxon>Pseudomonadota</taxon>
        <taxon>Gammaproteobacteria</taxon>
        <taxon>Cellvibrionales</taxon>
        <taxon>Halieaceae</taxon>
        <taxon>Halioglobus</taxon>
    </lineage>
</organism>
<evidence type="ECO:0000259" key="7">
    <source>
        <dbReference type="PROSITE" id="PS50045"/>
    </source>
</evidence>
<dbReference type="InterPro" id="IPR058031">
    <property type="entry name" value="AAA_lid_NorR"/>
</dbReference>
<dbReference type="Pfam" id="PF25601">
    <property type="entry name" value="AAA_lid_14"/>
    <property type="match status" value="1"/>
</dbReference>
<dbReference type="GO" id="GO:0043565">
    <property type="term" value="F:sequence-specific DNA binding"/>
    <property type="evidence" value="ECO:0007669"/>
    <property type="project" value="InterPro"/>
</dbReference>
<evidence type="ECO:0000313" key="9">
    <source>
        <dbReference type="EMBL" id="QFU77164.1"/>
    </source>
</evidence>
<dbReference type="InterPro" id="IPR027417">
    <property type="entry name" value="P-loop_NTPase"/>
</dbReference>
<accession>A0A5P9NPG1</accession>
<dbReference type="EMBL" id="CP036422">
    <property type="protein sequence ID" value="QFU77164.1"/>
    <property type="molecule type" value="Genomic_DNA"/>
</dbReference>
<dbReference type="InterPro" id="IPR002078">
    <property type="entry name" value="Sigma_54_int"/>
</dbReference>
<dbReference type="InterPro" id="IPR025943">
    <property type="entry name" value="Sigma_54_int_dom_ATP-bd_2"/>
</dbReference>
<feature type="domain" description="Sigma-54 factor interaction" evidence="7">
    <location>
        <begin position="144"/>
        <end position="373"/>
    </location>
</feature>
<evidence type="ECO:0000256" key="1">
    <source>
        <dbReference type="ARBA" id="ARBA00022741"/>
    </source>
</evidence>
<evidence type="ECO:0000256" key="6">
    <source>
        <dbReference type="PROSITE-ProRule" id="PRU00169"/>
    </source>
</evidence>
<dbReference type="Proteomes" id="UP000326287">
    <property type="component" value="Chromosome"/>
</dbReference>
<dbReference type="KEGG" id="halc:EY643_16705"/>
<evidence type="ECO:0000256" key="5">
    <source>
        <dbReference type="ARBA" id="ARBA00023163"/>
    </source>
</evidence>
<dbReference type="PROSITE" id="PS50045">
    <property type="entry name" value="SIGMA54_INTERACT_4"/>
    <property type="match status" value="1"/>
</dbReference>
<feature type="domain" description="Response regulatory" evidence="8">
    <location>
        <begin position="7"/>
        <end position="121"/>
    </location>
</feature>
<dbReference type="InterPro" id="IPR003593">
    <property type="entry name" value="AAA+_ATPase"/>
</dbReference>
<keyword evidence="3" id="KW-0805">Transcription regulation</keyword>
<dbReference type="AlphaFoldDB" id="A0A5P9NPG1"/>
<dbReference type="SMART" id="SM00448">
    <property type="entry name" value="REC"/>
    <property type="match status" value="1"/>
</dbReference>
<dbReference type="PROSITE" id="PS00676">
    <property type="entry name" value="SIGMA54_INTERACT_2"/>
    <property type="match status" value="1"/>
</dbReference>
<reference evidence="9 10" key="1">
    <citation type="submission" date="2019-02" db="EMBL/GenBank/DDBJ databases">
        <authorList>
            <person name="Li S.-H."/>
        </authorList>
    </citation>
    <scope>NUCLEOTIDE SEQUENCE [LARGE SCALE GENOMIC DNA]</scope>
    <source>
        <strain evidence="9 10">IMCC14385</strain>
    </source>
</reference>
<evidence type="ECO:0000259" key="8">
    <source>
        <dbReference type="PROSITE" id="PS50110"/>
    </source>
</evidence>
<dbReference type="SMART" id="SM00382">
    <property type="entry name" value="AAA"/>
    <property type="match status" value="1"/>
</dbReference>
<dbReference type="RefSeq" id="WP_153240310.1">
    <property type="nucleotide sequence ID" value="NZ_CP036422.1"/>
</dbReference>
<feature type="modified residue" description="4-aspartylphosphate" evidence="6">
    <location>
        <position position="56"/>
    </location>
</feature>
<protein>
    <submittedName>
        <fullName evidence="9">Sigma-54-dependent Fis family transcriptional regulator</fullName>
    </submittedName>
</protein>
<keyword evidence="10" id="KW-1185">Reference proteome</keyword>